<gene>
    <name evidence="2" type="ORF">PPRIM_AZ9-3.1.T1020187</name>
</gene>
<evidence type="ECO:0000313" key="3">
    <source>
        <dbReference type="Proteomes" id="UP000688137"/>
    </source>
</evidence>
<organism evidence="2 3">
    <name type="scientific">Paramecium primaurelia</name>
    <dbReference type="NCBI Taxonomy" id="5886"/>
    <lineage>
        <taxon>Eukaryota</taxon>
        <taxon>Sar</taxon>
        <taxon>Alveolata</taxon>
        <taxon>Ciliophora</taxon>
        <taxon>Intramacronucleata</taxon>
        <taxon>Oligohymenophorea</taxon>
        <taxon>Peniculida</taxon>
        <taxon>Parameciidae</taxon>
        <taxon>Paramecium</taxon>
    </lineage>
</organism>
<reference evidence="2" key="1">
    <citation type="submission" date="2021-01" db="EMBL/GenBank/DDBJ databases">
        <authorList>
            <consortium name="Genoscope - CEA"/>
            <person name="William W."/>
        </authorList>
    </citation>
    <scope>NUCLEOTIDE SEQUENCE</scope>
</reference>
<sequence length="192" mass="23305">MFINTTHTPDKKNSYLNKFNKKRIQTTDKENKVQNLSNLSTNDDCKSYCDSVDYFRHENQELKKLVFQLKFEMKSQLESCLIEQKHNLKSVVQKYKSFIDEMTTQKNQVSTECDNWKQKYEQQQQIIEQQRLQIYNQSQIIQQNLSTIQNIQQEYQQELIQNQMDVQQIMYLKDQTIYELQQIIQQQNQQQQ</sequence>
<dbReference type="AlphaFoldDB" id="A0A8S1NUD4"/>
<dbReference type="EMBL" id="CAJJDM010000105">
    <property type="protein sequence ID" value="CAD8096957.1"/>
    <property type="molecule type" value="Genomic_DNA"/>
</dbReference>
<keyword evidence="3" id="KW-1185">Reference proteome</keyword>
<dbReference type="Proteomes" id="UP000688137">
    <property type="component" value="Unassembled WGS sequence"/>
</dbReference>
<name>A0A8S1NUD4_PARPR</name>
<comment type="caution">
    <text evidence="2">The sequence shown here is derived from an EMBL/GenBank/DDBJ whole genome shotgun (WGS) entry which is preliminary data.</text>
</comment>
<dbReference type="OMA" id="RLQIYNQ"/>
<accession>A0A8S1NUD4</accession>
<evidence type="ECO:0000313" key="2">
    <source>
        <dbReference type="EMBL" id="CAD8096957.1"/>
    </source>
</evidence>
<proteinExistence type="predicted"/>
<keyword evidence="1" id="KW-0175">Coiled coil</keyword>
<evidence type="ECO:0000256" key="1">
    <source>
        <dbReference type="SAM" id="Coils"/>
    </source>
</evidence>
<protein>
    <submittedName>
        <fullName evidence="2">Uncharacterized protein</fullName>
    </submittedName>
</protein>
<feature type="coiled-coil region" evidence="1">
    <location>
        <begin position="99"/>
        <end position="133"/>
    </location>
</feature>